<sequence length="490" mass="55386">MLKDPGNLDMDQPTQVFSLPHLSHIIKQPELVHSLENVNGAIRKDTRLRKRSCLVTHAQAHTMAPTNASAPTTTNSLFDSGASFHATNDLNNLSIHAPYDGIEELVIGDGLCLQITHIGFALIHTPHTFFILKNVFYVPSFSHNIIYIYIYRLCLDNNFLIEFYSFVFVIKDRETKIPLFKGMTTKGLYELRSSLTSKIFTIHHHTNSSIWHHRLGHTQNKVLKHLSSIISFNSTCIEHCNSCRINKSHRLPFHDFIFNIKCSIRFNIFRCMLLPSRTQLFSDNGGEYIKLKTHLSSSGISQLSDDIAKLSKRNFPYSPMLTCRRPSGLLPSPPLPTISPYQFLFQKLPNYSKLKSFGCLCYPWLRPYSPHKLSSLFITYDLIRSKTYLSRHVIFIKHQLPFSTLTSTVENNSHLTHSNTWFTFSIPITSNSSHGPSPSSPCQVNSHPSLFSPTDHPSNGASTPPSHLSLPHNTFDISSSSETTTSASTT</sequence>
<evidence type="ECO:0000313" key="5">
    <source>
        <dbReference type="Proteomes" id="UP001172457"/>
    </source>
</evidence>
<evidence type="ECO:0000256" key="1">
    <source>
        <dbReference type="SAM" id="MobiDB-lite"/>
    </source>
</evidence>
<dbReference type="InterPro" id="IPR025724">
    <property type="entry name" value="GAG-pre-integrase_dom"/>
</dbReference>
<dbReference type="EMBL" id="JARYMX010000004">
    <property type="protein sequence ID" value="KAJ9553098.1"/>
    <property type="molecule type" value="Genomic_DNA"/>
</dbReference>
<feature type="compositionally biased region" description="Polar residues" evidence="1">
    <location>
        <begin position="442"/>
        <end position="477"/>
    </location>
</feature>
<gene>
    <name evidence="4" type="ORF">OSB04_017143</name>
</gene>
<dbReference type="Proteomes" id="UP001172457">
    <property type="component" value="Chromosome 4"/>
</dbReference>
<evidence type="ECO:0000259" key="2">
    <source>
        <dbReference type="Pfam" id="PF13976"/>
    </source>
</evidence>
<reference evidence="4" key="1">
    <citation type="submission" date="2023-03" db="EMBL/GenBank/DDBJ databases">
        <title>Chromosome-scale reference genome and RAD-based genetic map of yellow starthistle (Centaurea solstitialis) reveal putative structural variation and QTLs associated with invader traits.</title>
        <authorList>
            <person name="Reatini B."/>
            <person name="Cang F.A."/>
            <person name="Jiang Q."/>
            <person name="Mckibben M.T.W."/>
            <person name="Barker M.S."/>
            <person name="Rieseberg L.H."/>
            <person name="Dlugosch K.M."/>
        </authorList>
    </citation>
    <scope>NUCLEOTIDE SEQUENCE</scope>
    <source>
        <strain evidence="4">CAN-66</strain>
        <tissue evidence="4">Leaf</tissue>
    </source>
</reference>
<dbReference type="Pfam" id="PF22936">
    <property type="entry name" value="Pol_BBD"/>
    <property type="match status" value="1"/>
</dbReference>
<evidence type="ECO:0000259" key="3">
    <source>
        <dbReference type="Pfam" id="PF22936"/>
    </source>
</evidence>
<accession>A0AA38T9Y2</accession>
<evidence type="ECO:0000313" key="4">
    <source>
        <dbReference type="EMBL" id="KAJ9553098.1"/>
    </source>
</evidence>
<feature type="domain" description="GAG-pre-integrase" evidence="2">
    <location>
        <begin position="187"/>
        <end position="248"/>
    </location>
</feature>
<proteinExistence type="predicted"/>
<keyword evidence="5" id="KW-1185">Reference proteome</keyword>
<dbReference type="AlphaFoldDB" id="A0AA38T9Y2"/>
<name>A0AA38T9Y2_9ASTR</name>
<organism evidence="4 5">
    <name type="scientific">Centaurea solstitialis</name>
    <name type="common">yellow star-thistle</name>
    <dbReference type="NCBI Taxonomy" id="347529"/>
    <lineage>
        <taxon>Eukaryota</taxon>
        <taxon>Viridiplantae</taxon>
        <taxon>Streptophyta</taxon>
        <taxon>Embryophyta</taxon>
        <taxon>Tracheophyta</taxon>
        <taxon>Spermatophyta</taxon>
        <taxon>Magnoliopsida</taxon>
        <taxon>eudicotyledons</taxon>
        <taxon>Gunneridae</taxon>
        <taxon>Pentapetalae</taxon>
        <taxon>asterids</taxon>
        <taxon>campanulids</taxon>
        <taxon>Asterales</taxon>
        <taxon>Asteraceae</taxon>
        <taxon>Carduoideae</taxon>
        <taxon>Cardueae</taxon>
        <taxon>Centaureinae</taxon>
        <taxon>Centaurea</taxon>
    </lineage>
</organism>
<evidence type="ECO:0008006" key="6">
    <source>
        <dbReference type="Google" id="ProtNLM"/>
    </source>
</evidence>
<feature type="compositionally biased region" description="Low complexity" evidence="1">
    <location>
        <begin position="478"/>
        <end position="490"/>
    </location>
</feature>
<dbReference type="Pfam" id="PF13976">
    <property type="entry name" value="gag_pre-integrs"/>
    <property type="match status" value="1"/>
</dbReference>
<dbReference type="InterPro" id="IPR054722">
    <property type="entry name" value="PolX-like_BBD"/>
</dbReference>
<comment type="caution">
    <text evidence="4">The sequence shown here is derived from an EMBL/GenBank/DDBJ whole genome shotgun (WGS) entry which is preliminary data.</text>
</comment>
<feature type="domain" description="Retrovirus-related Pol polyprotein from transposon TNT 1-94-like beta-barrel" evidence="3">
    <location>
        <begin position="78"/>
        <end position="148"/>
    </location>
</feature>
<feature type="region of interest" description="Disordered" evidence="1">
    <location>
        <begin position="434"/>
        <end position="490"/>
    </location>
</feature>
<protein>
    <recommendedName>
        <fullName evidence="6">GAG-pre-integrase domain-containing protein</fullName>
    </recommendedName>
</protein>